<keyword evidence="6" id="KW-1185">Reference proteome</keyword>
<evidence type="ECO:0000256" key="2">
    <source>
        <dbReference type="ARBA" id="ARBA00022679"/>
    </source>
</evidence>
<dbReference type="EMBL" id="AP012204">
    <property type="protein sequence ID" value="BAK34323.1"/>
    <property type="molecule type" value="Genomic_DNA"/>
</dbReference>
<dbReference type="GO" id="GO:0031405">
    <property type="term" value="F:lipoic acid binding"/>
    <property type="evidence" value="ECO:0007669"/>
    <property type="project" value="TreeGrafter"/>
</dbReference>
<dbReference type="Gene3D" id="3.30.559.10">
    <property type="entry name" value="Chloramphenicol acetyltransferase-like domain"/>
    <property type="match status" value="1"/>
</dbReference>
<evidence type="ECO:0000313" key="6">
    <source>
        <dbReference type="Proteomes" id="UP000007947"/>
    </source>
</evidence>
<name>F5XPL5_MICPN</name>
<evidence type="ECO:0000256" key="1">
    <source>
        <dbReference type="ARBA" id="ARBA00001938"/>
    </source>
</evidence>
<dbReference type="eggNOG" id="COG0508">
    <property type="taxonomic scope" value="Bacteria"/>
</dbReference>
<evidence type="ECO:0000256" key="3">
    <source>
        <dbReference type="ARBA" id="ARBA00023315"/>
    </source>
</evidence>
<sequence length="96" mass="9898">MFKLLGGTVAVSSVGMFGPAGGWGVPVSPATLSITVGGLATKPCYVDGRLQARELLDLTISVDHAVIDGAPAARFARRLSELIGDCAGLEEGERTR</sequence>
<evidence type="ECO:0000313" key="5">
    <source>
        <dbReference type="EMBL" id="BAK34323.1"/>
    </source>
</evidence>
<dbReference type="KEGG" id="mph:MLP_13090"/>
<dbReference type="Pfam" id="PF00198">
    <property type="entry name" value="2-oxoacid_dh"/>
    <property type="match status" value="1"/>
</dbReference>
<dbReference type="AlphaFoldDB" id="F5XPL5"/>
<dbReference type="InterPro" id="IPR050743">
    <property type="entry name" value="2-oxoacid_DH_E2_comp"/>
</dbReference>
<dbReference type="RefSeq" id="WP_013862206.1">
    <property type="nucleotide sequence ID" value="NC_015635.1"/>
</dbReference>
<dbReference type="InterPro" id="IPR023213">
    <property type="entry name" value="CAT-like_dom_sf"/>
</dbReference>
<dbReference type="PANTHER" id="PTHR43178:SF5">
    <property type="entry name" value="LIPOAMIDE ACYLTRANSFERASE COMPONENT OF BRANCHED-CHAIN ALPHA-KETO ACID DEHYDROGENASE COMPLEX, MITOCHONDRIAL"/>
    <property type="match status" value="1"/>
</dbReference>
<feature type="domain" description="2-oxoacid dehydrogenase acyltransferase catalytic" evidence="4">
    <location>
        <begin position="5"/>
        <end position="86"/>
    </location>
</feature>
<reference evidence="5 6" key="1">
    <citation type="submission" date="2011-05" db="EMBL/GenBank/DDBJ databases">
        <title>Whole genome sequence of Microlunatus phosphovorus NM-1.</title>
        <authorList>
            <person name="Hosoyama A."/>
            <person name="Sasaki K."/>
            <person name="Harada T."/>
            <person name="Igarashi R."/>
            <person name="Kawakoshi A."/>
            <person name="Sasagawa M."/>
            <person name="Fukada J."/>
            <person name="Nakamura S."/>
            <person name="Katano Y."/>
            <person name="Hanada S."/>
            <person name="Kamagata Y."/>
            <person name="Nakamura N."/>
            <person name="Yamazaki S."/>
            <person name="Fujita N."/>
        </authorList>
    </citation>
    <scope>NUCLEOTIDE SEQUENCE [LARGE SCALE GENOMIC DNA]</scope>
    <source>
        <strain evidence="6">ATCC 700054 / DSM 10555 / JCM 9379 / NBRC 101784 / NCIMB 13414 / VKM Ac-1990 / NM-1</strain>
    </source>
</reference>
<dbReference type="InterPro" id="IPR001078">
    <property type="entry name" value="2-oxoacid_DH_actylTfrase"/>
</dbReference>
<dbReference type="HOGENOM" id="CLU_016733_2_4_11"/>
<dbReference type="OrthoDB" id="9805770at2"/>
<dbReference type="Proteomes" id="UP000007947">
    <property type="component" value="Chromosome"/>
</dbReference>
<keyword evidence="2" id="KW-0808">Transferase</keyword>
<dbReference type="SUPFAM" id="SSF52777">
    <property type="entry name" value="CoA-dependent acyltransferases"/>
    <property type="match status" value="1"/>
</dbReference>
<protein>
    <recommendedName>
        <fullName evidence="4">2-oxoacid dehydrogenase acyltransferase catalytic domain-containing protein</fullName>
    </recommendedName>
</protein>
<keyword evidence="3" id="KW-0012">Acyltransferase</keyword>
<dbReference type="PANTHER" id="PTHR43178">
    <property type="entry name" value="DIHYDROLIPOAMIDE ACETYLTRANSFERASE COMPONENT OF PYRUVATE DEHYDROGENASE COMPLEX"/>
    <property type="match status" value="1"/>
</dbReference>
<proteinExistence type="predicted"/>
<accession>F5XPL5</accession>
<organism evidence="5 6">
    <name type="scientific">Microlunatus phosphovorus (strain ATCC 700054 / DSM 10555 / JCM 9379 / NBRC 101784 / NCIMB 13414 / VKM Ac-1990 / NM-1)</name>
    <dbReference type="NCBI Taxonomy" id="1032480"/>
    <lineage>
        <taxon>Bacteria</taxon>
        <taxon>Bacillati</taxon>
        <taxon>Actinomycetota</taxon>
        <taxon>Actinomycetes</taxon>
        <taxon>Propionibacteriales</taxon>
        <taxon>Propionibacteriaceae</taxon>
        <taxon>Microlunatus</taxon>
    </lineage>
</organism>
<gene>
    <name evidence="5" type="ordered locus">MLP_13090</name>
</gene>
<evidence type="ECO:0000259" key="4">
    <source>
        <dbReference type="Pfam" id="PF00198"/>
    </source>
</evidence>
<dbReference type="GO" id="GO:0005737">
    <property type="term" value="C:cytoplasm"/>
    <property type="evidence" value="ECO:0007669"/>
    <property type="project" value="TreeGrafter"/>
</dbReference>
<dbReference type="GO" id="GO:0016407">
    <property type="term" value="F:acetyltransferase activity"/>
    <property type="evidence" value="ECO:0007669"/>
    <property type="project" value="TreeGrafter"/>
</dbReference>
<comment type="cofactor">
    <cofactor evidence="1">
        <name>(R)-lipoate</name>
        <dbReference type="ChEBI" id="CHEBI:83088"/>
    </cofactor>
</comment>
<dbReference type="STRING" id="1032480.MLP_13090"/>